<dbReference type="Gene3D" id="3.30.450.20">
    <property type="entry name" value="PAS domain"/>
    <property type="match status" value="1"/>
</dbReference>
<dbReference type="PANTHER" id="PTHR43156">
    <property type="entry name" value="STAGE II SPORULATION PROTEIN E-RELATED"/>
    <property type="match status" value="1"/>
</dbReference>
<dbReference type="Proteomes" id="UP001518976">
    <property type="component" value="Unassembled WGS sequence"/>
</dbReference>
<dbReference type="NCBIfam" id="TIGR00229">
    <property type="entry name" value="sensory_box"/>
    <property type="match status" value="1"/>
</dbReference>
<evidence type="ECO:0000259" key="3">
    <source>
        <dbReference type="PROSITE" id="PS50112"/>
    </source>
</evidence>
<dbReference type="PANTHER" id="PTHR43156:SF2">
    <property type="entry name" value="STAGE II SPORULATION PROTEIN E"/>
    <property type="match status" value="1"/>
</dbReference>
<evidence type="ECO:0000313" key="5">
    <source>
        <dbReference type="Proteomes" id="UP001518976"/>
    </source>
</evidence>
<accession>A0ABS3WPL9</accession>
<keyword evidence="1" id="KW-0378">Hydrolase</keyword>
<feature type="domain" description="PAS" evidence="3">
    <location>
        <begin position="26"/>
        <end position="65"/>
    </location>
</feature>
<dbReference type="InterPro" id="IPR001932">
    <property type="entry name" value="PPM-type_phosphatase-like_dom"/>
</dbReference>
<dbReference type="Pfam" id="PF07228">
    <property type="entry name" value="SpoIIE"/>
    <property type="match status" value="1"/>
</dbReference>
<dbReference type="InterPro" id="IPR000014">
    <property type="entry name" value="PAS"/>
</dbReference>
<dbReference type="InterPro" id="IPR013767">
    <property type="entry name" value="PAS_fold"/>
</dbReference>
<dbReference type="InterPro" id="IPR003018">
    <property type="entry name" value="GAF"/>
</dbReference>
<dbReference type="PROSITE" id="PS50112">
    <property type="entry name" value="PAS"/>
    <property type="match status" value="1"/>
</dbReference>
<organism evidence="4 5">
    <name type="scientific">Streptomyces spirodelae</name>
    <dbReference type="NCBI Taxonomy" id="2812904"/>
    <lineage>
        <taxon>Bacteria</taxon>
        <taxon>Bacillati</taxon>
        <taxon>Actinomycetota</taxon>
        <taxon>Actinomycetes</taxon>
        <taxon>Kitasatosporales</taxon>
        <taxon>Streptomycetaceae</taxon>
        <taxon>Streptomyces</taxon>
    </lineage>
</organism>
<gene>
    <name evidence="4" type="ORF">JW592_06145</name>
</gene>
<dbReference type="Pfam" id="PF00989">
    <property type="entry name" value="PAS"/>
    <property type="match status" value="1"/>
</dbReference>
<evidence type="ECO:0000313" key="4">
    <source>
        <dbReference type="EMBL" id="MBO8185051.1"/>
    </source>
</evidence>
<feature type="region of interest" description="Disordered" evidence="2">
    <location>
        <begin position="1"/>
        <end position="23"/>
    </location>
</feature>
<comment type="caution">
    <text evidence="4">The sequence shown here is derived from an EMBL/GenBank/DDBJ whole genome shotgun (WGS) entry which is preliminary data.</text>
</comment>
<dbReference type="SUPFAM" id="SSF55781">
    <property type="entry name" value="GAF domain-like"/>
    <property type="match status" value="1"/>
</dbReference>
<dbReference type="CDD" id="cd00130">
    <property type="entry name" value="PAS"/>
    <property type="match status" value="1"/>
</dbReference>
<protein>
    <submittedName>
        <fullName evidence="4">SpoIIE family protein phosphatase</fullName>
    </submittedName>
</protein>
<reference evidence="4 5" key="1">
    <citation type="submission" date="2021-02" db="EMBL/GenBank/DDBJ databases">
        <title>Streptomyces spirodelae sp. nov., isolated from duckweed.</title>
        <authorList>
            <person name="Saimee Y."/>
            <person name="Duangmal K."/>
        </authorList>
    </citation>
    <scope>NUCLEOTIDE SEQUENCE [LARGE SCALE GENOMIC DNA]</scope>
    <source>
        <strain evidence="4 5">DW4-2</strain>
    </source>
</reference>
<dbReference type="RefSeq" id="WP_209263872.1">
    <property type="nucleotide sequence ID" value="NZ_JAFFZN010000004.1"/>
</dbReference>
<evidence type="ECO:0000256" key="2">
    <source>
        <dbReference type="SAM" id="MobiDB-lite"/>
    </source>
</evidence>
<dbReference type="Gene3D" id="3.60.40.10">
    <property type="entry name" value="PPM-type phosphatase domain"/>
    <property type="match status" value="1"/>
</dbReference>
<name>A0ABS3WPL9_9ACTN</name>
<dbReference type="SMART" id="SM00331">
    <property type="entry name" value="PP2C_SIG"/>
    <property type="match status" value="1"/>
</dbReference>
<evidence type="ECO:0000256" key="1">
    <source>
        <dbReference type="ARBA" id="ARBA00022801"/>
    </source>
</evidence>
<dbReference type="InterPro" id="IPR035965">
    <property type="entry name" value="PAS-like_dom_sf"/>
</dbReference>
<dbReference type="InterPro" id="IPR029016">
    <property type="entry name" value="GAF-like_dom_sf"/>
</dbReference>
<dbReference type="InterPro" id="IPR036457">
    <property type="entry name" value="PPM-type-like_dom_sf"/>
</dbReference>
<dbReference type="SMART" id="SM00065">
    <property type="entry name" value="GAF"/>
    <property type="match status" value="1"/>
</dbReference>
<sequence length="564" mass="61049">MTVPSGDGHGGRQPSGGPTQVHGAGMLLLDDQARIVEVNREAERMLGFRAAELLGDDAHDRLHRDQHGHTTPRSSCPALRAYHSGRPAQGEWGWYECGDGTLLPVRWLITPCRTADGVEGAMILLHEHAPGAGEDEREAAEEEPLSELDRLALLAEVTTTLTSTLDVQEALRRLTRLVVPRLADWAIIDLITEGDEVWRASVVHYEDGDLVIRDDLQGPMPPIPQESGMPLSRALRGAASTLAGPETYQGPPDAGIAVAQRKLFEVTGMRYAAIAPIHGVREVLGALTLGQAERPERVADLALLEDIARRAGLALENARLYQRQRRVTETMQRHLLPQLPHEPGLQMAVRYVAAPEGSEVGGDWYDAFPLPDETVAVAIGDVVGHDADAAAAMAQVRNMLRAYAWSYEEPPSGIVDRLDQAMRNMTDASLATLIFGRIEGGGEDGKSCRVSWTNAGHPPPLLVTHDGAAQFLDSTVDPLIGAGLAVGREDAAVELPPLCTLLFYTDGLIESRSHALSEGLDRLSQHAAALARRPLDTFCDLLLSRVRPDDNDDDVALLAVRRPG</sequence>
<proteinExistence type="predicted"/>
<dbReference type="EMBL" id="JAFFZN010000004">
    <property type="protein sequence ID" value="MBO8185051.1"/>
    <property type="molecule type" value="Genomic_DNA"/>
</dbReference>
<dbReference type="SUPFAM" id="SSF81606">
    <property type="entry name" value="PP2C-like"/>
    <property type="match status" value="1"/>
</dbReference>
<dbReference type="Gene3D" id="3.30.450.40">
    <property type="match status" value="1"/>
</dbReference>
<dbReference type="InterPro" id="IPR052016">
    <property type="entry name" value="Bact_Sigma-Reg"/>
</dbReference>
<dbReference type="SUPFAM" id="SSF55785">
    <property type="entry name" value="PYP-like sensor domain (PAS domain)"/>
    <property type="match status" value="1"/>
</dbReference>
<keyword evidence="5" id="KW-1185">Reference proteome</keyword>